<name>A0A3P1CGS9_9BACT</name>
<keyword evidence="2" id="KW-1185">Reference proteome</keyword>
<accession>A0A3P1CGS9</accession>
<dbReference type="EMBL" id="RQJP01000004">
    <property type="protein sequence ID" value="RRB12467.1"/>
    <property type="molecule type" value="Genomic_DNA"/>
</dbReference>
<protein>
    <submittedName>
        <fullName evidence="1">Uncharacterized protein</fullName>
    </submittedName>
</protein>
<organism evidence="1 2">
    <name type="scientific">Larkinella knui</name>
    <dbReference type="NCBI Taxonomy" id="2025310"/>
    <lineage>
        <taxon>Bacteria</taxon>
        <taxon>Pseudomonadati</taxon>
        <taxon>Bacteroidota</taxon>
        <taxon>Cytophagia</taxon>
        <taxon>Cytophagales</taxon>
        <taxon>Spirosomataceae</taxon>
        <taxon>Larkinella</taxon>
    </lineage>
</organism>
<dbReference type="AlphaFoldDB" id="A0A3P1CGS9"/>
<reference evidence="1 2" key="1">
    <citation type="submission" date="2018-11" db="EMBL/GenBank/DDBJ databases">
        <authorList>
            <person name="Zhou Z."/>
            <person name="Wang G."/>
        </authorList>
    </citation>
    <scope>NUCLEOTIDE SEQUENCE [LARGE SCALE GENOMIC DNA]</scope>
    <source>
        <strain evidence="1 2">KCTC42998</strain>
    </source>
</reference>
<evidence type="ECO:0000313" key="2">
    <source>
        <dbReference type="Proteomes" id="UP000274271"/>
    </source>
</evidence>
<comment type="caution">
    <text evidence="1">The sequence shown here is derived from an EMBL/GenBank/DDBJ whole genome shotgun (WGS) entry which is preliminary data.</text>
</comment>
<evidence type="ECO:0000313" key="1">
    <source>
        <dbReference type="EMBL" id="RRB12467.1"/>
    </source>
</evidence>
<proteinExistence type="predicted"/>
<sequence length="119" mass="13328">MAEFNNSISREIILNAKALAIKQSYLPMSPYHAQSSSKIDLCAAACLAYAGFDAVSKQESEAFILRLIQEGEEDTLLKAFEQLNWPTSLCEEMRADNDITPEAFRLSKFLRTCDSLIES</sequence>
<dbReference type="RefSeq" id="WP_124908420.1">
    <property type="nucleotide sequence ID" value="NZ_RQJP01000004.1"/>
</dbReference>
<gene>
    <name evidence="1" type="ORF">EHT87_19910</name>
</gene>
<dbReference type="Proteomes" id="UP000274271">
    <property type="component" value="Unassembled WGS sequence"/>
</dbReference>